<dbReference type="Pfam" id="PF13205">
    <property type="entry name" value="Big_5"/>
    <property type="match status" value="1"/>
</dbReference>
<dbReference type="SMART" id="SM00634">
    <property type="entry name" value="BID_1"/>
    <property type="match status" value="18"/>
</dbReference>
<feature type="domain" description="Big-1" evidence="4">
    <location>
        <begin position="2264"/>
        <end position="2359"/>
    </location>
</feature>
<dbReference type="SUPFAM" id="SSF49373">
    <property type="entry name" value="Invasin/intimin cell-adhesion fragments"/>
    <property type="match status" value="18"/>
</dbReference>
<dbReference type="InterPro" id="IPR032812">
    <property type="entry name" value="SbsA_Ig"/>
</dbReference>
<organism evidence="5 6">
    <name type="scientific">Paenibacillus marchantiophytorum</name>
    <dbReference type="NCBI Taxonomy" id="1619310"/>
    <lineage>
        <taxon>Bacteria</taxon>
        <taxon>Bacillati</taxon>
        <taxon>Bacillota</taxon>
        <taxon>Bacilli</taxon>
        <taxon>Bacillales</taxon>
        <taxon>Paenibacillaceae</taxon>
        <taxon>Paenibacillus</taxon>
    </lineage>
</organism>
<feature type="region of interest" description="Disordered" evidence="3">
    <location>
        <begin position="2629"/>
        <end position="2665"/>
    </location>
</feature>
<feature type="domain" description="Big-1" evidence="4">
    <location>
        <begin position="722"/>
        <end position="817"/>
    </location>
</feature>
<keyword evidence="2" id="KW-0732">Signal</keyword>
<feature type="region of interest" description="Disordered" evidence="3">
    <location>
        <begin position="2470"/>
        <end position="2489"/>
    </location>
</feature>
<feature type="domain" description="Big-1" evidence="4">
    <location>
        <begin position="2373"/>
        <end position="2468"/>
    </location>
</feature>
<evidence type="ECO:0000313" key="6">
    <source>
        <dbReference type="Proteomes" id="UP000615455"/>
    </source>
</evidence>
<dbReference type="Proteomes" id="UP000615455">
    <property type="component" value="Unassembled WGS sequence"/>
</dbReference>
<feature type="domain" description="Big-1" evidence="4">
    <location>
        <begin position="1050"/>
        <end position="1145"/>
    </location>
</feature>
<name>A0ABQ1EKI5_9BACL</name>
<dbReference type="RefSeq" id="WP_189011168.1">
    <property type="nucleotide sequence ID" value="NZ_BMHE01000008.1"/>
</dbReference>
<dbReference type="InterPro" id="IPR003344">
    <property type="entry name" value="Big_1_dom"/>
</dbReference>
<feature type="region of interest" description="Disordered" evidence="3">
    <location>
        <begin position="2719"/>
        <end position="2786"/>
    </location>
</feature>
<keyword evidence="6" id="KW-1185">Reference proteome</keyword>
<feature type="domain" description="Big-1" evidence="4">
    <location>
        <begin position="509"/>
        <end position="635"/>
    </location>
</feature>
<feature type="domain" description="Big-1" evidence="4">
    <location>
        <begin position="2155"/>
        <end position="2250"/>
    </location>
</feature>
<evidence type="ECO:0000256" key="2">
    <source>
        <dbReference type="ARBA" id="ARBA00022729"/>
    </source>
</evidence>
<evidence type="ECO:0000259" key="4">
    <source>
        <dbReference type="PROSITE" id="PS51127"/>
    </source>
</evidence>
<dbReference type="PANTHER" id="PTHR39576:SF1">
    <property type="entry name" value="INVASIN"/>
    <property type="match status" value="1"/>
</dbReference>
<dbReference type="PROSITE" id="PS51127">
    <property type="entry name" value="BIG1"/>
    <property type="match status" value="14"/>
</dbReference>
<feature type="domain" description="Big-1" evidence="4">
    <location>
        <begin position="2044"/>
        <end position="2141"/>
    </location>
</feature>
<dbReference type="EMBL" id="BMHE01000008">
    <property type="protein sequence ID" value="GFZ75783.1"/>
    <property type="molecule type" value="Genomic_DNA"/>
</dbReference>
<feature type="domain" description="Big-1" evidence="4">
    <location>
        <begin position="1603"/>
        <end position="1698"/>
    </location>
</feature>
<dbReference type="InterPro" id="IPR008964">
    <property type="entry name" value="Invasin/intimin_cell_adhesion"/>
</dbReference>
<accession>A0ABQ1EKI5</accession>
<comment type="similarity">
    <text evidence="1">Belongs to the intimin/invasin family.</text>
</comment>
<dbReference type="Gene3D" id="2.60.40.10">
    <property type="entry name" value="Immunoglobulins"/>
    <property type="match status" value="18"/>
</dbReference>
<dbReference type="InterPro" id="IPR013783">
    <property type="entry name" value="Ig-like_fold"/>
</dbReference>
<protein>
    <recommendedName>
        <fullName evidence="4">Big-1 domain-containing protein</fullName>
    </recommendedName>
</protein>
<evidence type="ECO:0000313" key="5">
    <source>
        <dbReference type="EMBL" id="GFZ75783.1"/>
    </source>
</evidence>
<feature type="domain" description="Big-1" evidence="4">
    <location>
        <begin position="1382"/>
        <end position="1478"/>
    </location>
</feature>
<gene>
    <name evidence="5" type="ORF">GCM10008018_21250</name>
</gene>
<dbReference type="InterPro" id="IPR051715">
    <property type="entry name" value="Intimin-Invasin_domain"/>
</dbReference>
<feature type="domain" description="Big-1" evidence="4">
    <location>
        <begin position="1271"/>
        <end position="1367"/>
    </location>
</feature>
<proteinExistence type="inferred from homology"/>
<dbReference type="Pfam" id="PF02369">
    <property type="entry name" value="Big_1"/>
    <property type="match status" value="17"/>
</dbReference>
<evidence type="ECO:0000256" key="1">
    <source>
        <dbReference type="ARBA" id="ARBA00010116"/>
    </source>
</evidence>
<reference evidence="6" key="1">
    <citation type="journal article" date="2019" name="Int. J. Syst. Evol. Microbiol.">
        <title>The Global Catalogue of Microorganisms (GCM) 10K type strain sequencing project: providing services to taxonomists for standard genome sequencing and annotation.</title>
        <authorList>
            <consortium name="The Broad Institute Genomics Platform"/>
            <consortium name="The Broad Institute Genome Sequencing Center for Infectious Disease"/>
            <person name="Wu L."/>
            <person name="Ma J."/>
        </authorList>
    </citation>
    <scope>NUCLEOTIDE SEQUENCE [LARGE SCALE GENOMIC DNA]</scope>
    <source>
        <strain evidence="6">CGMCC 1.15043</strain>
    </source>
</reference>
<sequence>MKLLMKQIISLILVAVLFLSGIFPAGTGVGTAAQQADWEEVGARTPSPFYGSEDLLNLQVDQGIPYMAFIDQRFVGGKITYKVVVMKYENNDWVGIGNTDALKVDNQSRIALFVDNGVSYLLFLDAEKNKKMSLAKFNETSDKWEFVGDRGFGENVDMNPHGTLVVKNGVPYVTYLYQYQDASHRTIFKAVVQNYTEATGKWQEVFTDVNASSGHSTLFLDEQGTMYMGYNEYQGFVVKKYSGNEWQLVGVKDTSVAANAHVVYVENGNVYYSSSATVKKLSKSGMNTDYWATLGGSFFNSIVLDTDMKVINGTPFVSYIDRYGGKITVKRFNGESWSVVGTPNFSQGDGSGSLAKVTSRTSLAVSNGYLYAAYTDGLTRNAMVKRIPVPDMTPPKVTALTPENGAKQVAVDTDLTMTFDKDVVAGTSKYIKVSDNSTAMYFQVNDTTQVTVSGNKVTIKPRNPLASGTAYYVNVDAGAFRDLSDNPYAGINNNSTWTFTTETIADAAKSTIAASPQMTVADGTTFSTITVTVKDSQNRPIEGKTVELTANRGSSVITPIQPATDASGRATFKVTDRVIEQVDYTAKIGKTAINGKATVSFTAGEPDSGKSTVTAVPTSVPADGKTAAMVIVKLQDASGHPVSWRSVNLKADGGNSKISPVKNVSDENGQAVFAVTNTAAEQVAYTASTGIVTMTQRATVSFEAVPDGGGPGGPASKSSVINSTVSAIPETVQADGTQESTITVSLKDASGKPVVGKTVKLSADGGSSEIAPAQVVSDAAGQAVFKVKNAVAEQVTYTAKDVTDGVTIAKQAKVTFEASYLIPNAVSVLQSTVTASPLKVEADGSAVSTITVKLKTYTGQPVAGKTVNLSAGGGSSAIAPAQVVSGADGSAVFTVTNTVAEQVTYTAKEDTGGVTLAQRPTVTFESPAAGPGGPKSSVLASTVTASPEAVEANGTQPSTITVTLKDGSGQALSGKTVSLAASGGSSVITTVRGISDAKGQAVFTVTNTAAEPVTYTAKDETGHVTLAQQATVIFESSPVVAVTGKPSVTESTVLASPTQVEANGTNSSAITVTLKTVGGEPVSGKKVSLKAAGGSSVIAPAEAVSGSDGTAVFTVTNTAAEQVTYTAKDETDGITLAQRETVTFENSAAGPGSTKSSVVESTVFASPSTVDANGSAASTITVTLKTAGGQPVSGNKVRLTADGGSSVITPGEPVSSGPDGTAVFTVTNTVAEQVTYAAKDETDGVTVAQRAVVTFEAPAVSSGGPATSDGKSTVVASPEKVEANGSTASKITVTLKTAGGQAISGKPVSLTADGGSSKILPSQQVVSGADGTAVFTVTDTAAEQVTYTAKDAADGVILSQRATITFEAPAGGAGEPKSSVTESTVNASPEKVEANGSAASTITVTLKTAGGQAVSDKMVSLTALGGSSVISPAQQVKSGPEGTAVFTVTNLKAEQVTYTAKDETDGVTLAQRTKVTFEAPAVGTAGPVTSVIDSTVVASPEKVDANGIAASTITVTLKATGGQPVSGKMVRLTADGGSSQMAPSYVFSGADGTAVFTVTNRTAEQVTYTAKDETDGVSVAERATVTFEKTAGGAGAPKSSVAESKVVASPAKVEANGVAASTITVTLNDVNKQPIAGKTVRLTAAGGSSVITPAQVDSGPDGTAVFTVTNTVAEQVTYTAKDESDNVTIAQRAKVTFEAPAGGSGGPATSMTVSTVTASPLQVEADGITPSTITVTLKAADGQPVSGKTVRLTVNSGSSVIKSLYGASDTQAVGTDGTAVFKVTNASAEKVTYTAKDETSGIILAQRPTVIFEKTAGGGSKSSVTQSTVVASPVKVQANGGVSTITVTLKTAGGQPVSGKQVHLTPNSGTTVIDLVYGTSDAQGQATFNVTNSKEEQVTYTAKDLTDGVTLAQQAVVTFETLSAGGPGSKSSVSASIVTATPVIVEANGTDKSTIIVTLRDANNQPVSNKLVSLSASGGSSVINSVYGTSNPQGEVTFTVTNTVAEEITYSAKDETDHVSIAELAVVTFFKASGPGTPKSSVELSTVKATPAQVAANGIDTSMVTVTLKDANNQPVSGKKVSLKATGGSSVITAVDGTGTSNAQGEAIFTVTDIAAEQVTYTAKDETSQVSIAEQATVTFQSAPGMGTKKSSVVNSTVKATPSTVAADGTDKSTITVTLKDANNDPVSGKTVILTAGGSSSAITAVHGTSNGQGQAIFTVTNSVAEQVIYRATDLTSGVTIAEQATVTFQVPRGTGALPASVARSTITAAPVAVAANGKTMSTITVTLLDKNGQAVSGKTVSLKADSGQSVITTVQGVSDMQGQAVFTVTNSYAEKIFYSAKDETDQVNIAAKADVTFQTTPGTGDQTTSVARSTVIASPTTVDADGTAFSTITVTLKNVSGQPLSGKTVNLTALGGSSVIKPVQKISDTDGNAIFTVTDKIVEKVSYEAKEVTGNVKIGQRAEVTFQSPGEISKPIDPNNVTTDPDTGKVTVKDVEPGATVKIYDKDGNVIGTGTNPGPGKGPVIITIPGLKEGDVIKLTNSEPGKKESTKTDKTVTKEPSKPINPSNVAADPDTGKVTVKDVEPGATVNVYDKEGNVIGTGTNPGPGKGPVVITIPGLKEGDVIKLTNTDPGKKESTKTDKTVTKEPSKPIDPSNVAADPDTGKVTVKDVEPGATVNVYDKDGKVIGTGTNPGPGKGPVVITIPGLKEGDVIKLTNTEPGKKESTKTDNTVTKEPSKPIDPRNVTVDPDRNKVKVDKVPPGTKITIYDEDGNKLGEGENPGPGEGPVEIDIPGLDNGDIIRVTAKEPGHKESNPTNVIIPNKPKYDVITAWKDKDVTVTVTLKPGAEPYAGKAYVVLQGMRNDTPVFVVGQSIDGRAPQPFTLHIDRAEIGDLVYAVVVTRPEYNRSDVGHSLSEERTDVVTARGE</sequence>
<feature type="domain" description="Big-1" evidence="4">
    <location>
        <begin position="830"/>
        <end position="925"/>
    </location>
</feature>
<evidence type="ECO:0000256" key="3">
    <source>
        <dbReference type="SAM" id="MobiDB-lite"/>
    </source>
</evidence>
<feature type="compositionally biased region" description="Basic and acidic residues" evidence="3">
    <location>
        <begin position="2545"/>
        <end position="2562"/>
    </location>
</feature>
<comment type="caution">
    <text evidence="5">The sequence shown here is derived from an EMBL/GenBank/DDBJ whole genome shotgun (WGS) entry which is preliminary data.</text>
</comment>
<feature type="domain" description="Big-1" evidence="4">
    <location>
        <begin position="1826"/>
        <end position="1920"/>
    </location>
</feature>
<feature type="domain" description="Big-1" evidence="4">
    <location>
        <begin position="1493"/>
        <end position="1588"/>
    </location>
</feature>
<dbReference type="PANTHER" id="PTHR39576">
    <property type="entry name" value="ATTACHING AND EFFACING PROTEIN HOMOLOG-RELATED-RELATED"/>
    <property type="match status" value="1"/>
</dbReference>
<feature type="region of interest" description="Disordered" evidence="3">
    <location>
        <begin position="2542"/>
        <end position="2578"/>
    </location>
</feature>
<feature type="domain" description="Big-1" evidence="4">
    <location>
        <begin position="940"/>
        <end position="1035"/>
    </location>
</feature>
<feature type="compositionally biased region" description="Basic and acidic residues" evidence="3">
    <location>
        <begin position="2633"/>
        <end position="2651"/>
    </location>
</feature>
<feature type="compositionally biased region" description="Basic and acidic residues" evidence="3">
    <location>
        <begin position="2749"/>
        <end position="2759"/>
    </location>
</feature>